<dbReference type="AlphaFoldDB" id="A0A2U0TAE4"/>
<evidence type="ECO:0000313" key="3">
    <source>
        <dbReference type="Proteomes" id="UP000245909"/>
    </source>
</evidence>
<dbReference type="OrthoDB" id="5673686at2"/>
<reference evidence="2 3" key="1">
    <citation type="submission" date="2018-05" db="EMBL/GenBank/DDBJ databases">
        <title>Genomic Encyclopedia of Type Strains, Phase IV (KMG-IV): sequencing the most valuable type-strain genomes for metagenomic binning, comparative biology and taxonomic classification.</title>
        <authorList>
            <person name="Goeker M."/>
        </authorList>
    </citation>
    <scope>NUCLEOTIDE SEQUENCE [LARGE SCALE GENOMIC DNA]</scope>
    <source>
        <strain evidence="2 3">DSM 22999</strain>
    </source>
</reference>
<evidence type="ECO:0000313" key="2">
    <source>
        <dbReference type="EMBL" id="PVX40582.1"/>
    </source>
</evidence>
<accession>A0A2U0TAE4</accession>
<organism evidence="2 3">
    <name type="scientific">Alitibacter langaaensis DSM 22999</name>
    <dbReference type="NCBI Taxonomy" id="1122935"/>
    <lineage>
        <taxon>Bacteria</taxon>
        <taxon>Pseudomonadati</taxon>
        <taxon>Pseudomonadota</taxon>
        <taxon>Gammaproteobacteria</taxon>
        <taxon>Pasteurellales</taxon>
        <taxon>Pasteurellaceae</taxon>
        <taxon>Alitibacter</taxon>
    </lineage>
</organism>
<dbReference type="RefSeq" id="WP_116631447.1">
    <property type="nucleotide sequence ID" value="NZ_QENU01000003.1"/>
</dbReference>
<sequence>MTQPIFTYNQEQAVKAGNSAFISETGAYNCKIISAEYVQSQGGALSLEFSVETQDGLKGNYLSVYYQGKDGQPLQGGQNMIQAIMGCTGVQVLTQQFKDGRAYAPELSGKYVGLMLQKVLRTKQNGSDTYGFTILCPYFIKTQKTLSEYIENKPAERIQWLVEHTKDKDERDKQQNQQQGYQAQHQFYGQQATPPNSPQQPPVDNFDDNIPF</sequence>
<keyword evidence="3" id="KW-1185">Reference proteome</keyword>
<feature type="compositionally biased region" description="Low complexity" evidence="1">
    <location>
        <begin position="175"/>
        <end position="192"/>
    </location>
</feature>
<name>A0A2U0TAE4_9PAST</name>
<dbReference type="Proteomes" id="UP000245909">
    <property type="component" value="Unassembled WGS sequence"/>
</dbReference>
<feature type="region of interest" description="Disordered" evidence="1">
    <location>
        <begin position="166"/>
        <end position="212"/>
    </location>
</feature>
<evidence type="ECO:0000256" key="1">
    <source>
        <dbReference type="SAM" id="MobiDB-lite"/>
    </source>
</evidence>
<gene>
    <name evidence="2" type="ORF">C8D76_103155</name>
</gene>
<protein>
    <submittedName>
        <fullName evidence="2">Uncharacterized protein</fullName>
    </submittedName>
</protein>
<proteinExistence type="predicted"/>
<dbReference type="EMBL" id="QENU01000003">
    <property type="protein sequence ID" value="PVX40582.1"/>
    <property type="molecule type" value="Genomic_DNA"/>
</dbReference>
<comment type="caution">
    <text evidence="2">The sequence shown here is derived from an EMBL/GenBank/DDBJ whole genome shotgun (WGS) entry which is preliminary data.</text>
</comment>